<dbReference type="GO" id="GO:0003677">
    <property type="term" value="F:DNA binding"/>
    <property type="evidence" value="ECO:0007669"/>
    <property type="project" value="InterPro"/>
</dbReference>
<dbReference type="Proteomes" id="UP000410984">
    <property type="component" value="Unassembled WGS sequence"/>
</dbReference>
<keyword evidence="3" id="KW-1185">Reference proteome</keyword>
<evidence type="ECO:0000313" key="3">
    <source>
        <dbReference type="Proteomes" id="UP000410984"/>
    </source>
</evidence>
<comment type="similarity">
    <text evidence="1">Belongs to the ros/MucR family.</text>
</comment>
<dbReference type="GO" id="GO:0008270">
    <property type="term" value="F:zinc ion binding"/>
    <property type="evidence" value="ECO:0007669"/>
    <property type="project" value="InterPro"/>
</dbReference>
<dbReference type="GO" id="GO:0006355">
    <property type="term" value="P:regulation of DNA-templated transcription"/>
    <property type="evidence" value="ECO:0007669"/>
    <property type="project" value="InterPro"/>
</dbReference>
<evidence type="ECO:0000256" key="1">
    <source>
        <dbReference type="ARBA" id="ARBA00007031"/>
    </source>
</evidence>
<dbReference type="AlphaFoldDB" id="A0A509EJB0"/>
<organism evidence="2 3">
    <name type="scientific">Methylobacterium symbioticum</name>
    <dbReference type="NCBI Taxonomy" id="2584084"/>
    <lineage>
        <taxon>Bacteria</taxon>
        <taxon>Pseudomonadati</taxon>
        <taxon>Pseudomonadota</taxon>
        <taxon>Alphaproteobacteria</taxon>
        <taxon>Hyphomicrobiales</taxon>
        <taxon>Methylobacteriaceae</taxon>
        <taxon>Methylobacterium</taxon>
    </lineage>
</organism>
<protein>
    <submittedName>
        <fullName evidence="2">Transcriptional regulatory protein ros</fullName>
    </submittedName>
</protein>
<dbReference type="OrthoDB" id="8095138at2"/>
<accession>A0A509EJB0</accession>
<dbReference type="Gene3D" id="1.10.10.1550">
    <property type="entry name" value="ROS/MUCR transcriptional regulator protein"/>
    <property type="match status" value="1"/>
</dbReference>
<dbReference type="RefSeq" id="WP_142584698.1">
    <property type="nucleotide sequence ID" value="NZ_CABFPH010000072.1"/>
</dbReference>
<proteinExistence type="inferred from homology"/>
<dbReference type="EMBL" id="CABFPH010000072">
    <property type="protein sequence ID" value="VUD73455.1"/>
    <property type="molecule type" value="Genomic_DNA"/>
</dbReference>
<dbReference type="InterPro" id="IPR008807">
    <property type="entry name" value="ROS_MUCR"/>
</dbReference>
<reference evidence="2 3" key="1">
    <citation type="submission" date="2019-06" db="EMBL/GenBank/DDBJ databases">
        <authorList>
            <person name="Rodrigo-Torres L."/>
            <person name="Arahal R. D."/>
            <person name="Lucena T."/>
        </authorList>
    </citation>
    <scope>NUCLEOTIDE SEQUENCE [LARGE SCALE GENOMIC DNA]</scope>
    <source>
        <strain evidence="2 3">SB0023/3</strain>
    </source>
</reference>
<name>A0A509EJB0_9HYPH</name>
<sequence>MSTGAATVDLAATIVSAYVTRNNVPQAQMPDLLRQVHAALIGLSGRAAPVVEKPTAAQIKASIRNDVLISFEDGKAYKVLRRHLTTRGLTPEAYRRKWGLPRDYPMVAPAYSDARARISREIRLSATRERA</sequence>
<evidence type="ECO:0000313" key="2">
    <source>
        <dbReference type="EMBL" id="VUD73455.1"/>
    </source>
</evidence>
<dbReference type="Pfam" id="PF05443">
    <property type="entry name" value="ROS_MUCR"/>
    <property type="match status" value="1"/>
</dbReference>
<gene>
    <name evidence="2" type="primary">ros_11</name>
    <name evidence="2" type="ORF">MET9862_04071</name>
</gene>
<dbReference type="InterPro" id="IPR041920">
    <property type="entry name" value="ROS/MUCR_sf"/>
</dbReference>